<dbReference type="EMBL" id="CP015164">
    <property type="protein sequence ID" value="AOW45519.1"/>
    <property type="molecule type" value="Genomic_DNA"/>
</dbReference>
<reference evidence="2" key="1">
    <citation type="submission" date="2016-04" db="EMBL/GenBank/DDBJ databases">
        <authorList>
            <person name="Jeon C.O."/>
            <person name="Cho G.Y."/>
            <person name="Jeong H.I."/>
            <person name="Kim K.H."/>
        </authorList>
    </citation>
    <scope>NUCLEOTIDE SEQUENCE [LARGE SCALE GENOMIC DNA]</scope>
    <source>
        <strain evidence="2">LMG 1590</strain>
    </source>
</reference>
<protein>
    <submittedName>
        <fullName evidence="1">Uncharacterized protein</fullName>
    </submittedName>
</protein>
<organism evidence="1 2">
    <name type="scientific">Acetobacter ascendens</name>
    <dbReference type="NCBI Taxonomy" id="481146"/>
    <lineage>
        <taxon>Bacteria</taxon>
        <taxon>Pseudomonadati</taxon>
        <taxon>Pseudomonadota</taxon>
        <taxon>Alphaproteobacteria</taxon>
        <taxon>Acetobacterales</taxon>
        <taxon>Acetobacteraceae</taxon>
        <taxon>Acetobacter</taxon>
    </lineage>
</organism>
<evidence type="ECO:0000313" key="1">
    <source>
        <dbReference type="EMBL" id="AOW45519.1"/>
    </source>
</evidence>
<proteinExistence type="predicted"/>
<gene>
    <name evidence="1" type="ORF">A4S02_00690</name>
</gene>
<sequence>MGLLGDCRSSVPRHGLQHRNQVAFQCRPFTRQQRGQTSFFRVHYGFLAAEGHVRRAGAYGFVAAWQKAFSNF</sequence>
<name>A0A1D8QT61_9PROT</name>
<dbReference type="Proteomes" id="UP000175973">
    <property type="component" value="Chromosome"/>
</dbReference>
<dbReference type="AlphaFoldDB" id="A0A1D8QT61"/>
<keyword evidence="2" id="KW-1185">Reference proteome</keyword>
<evidence type="ECO:0000313" key="2">
    <source>
        <dbReference type="Proteomes" id="UP000175973"/>
    </source>
</evidence>
<dbReference type="KEGG" id="aasc:A4S02_00690"/>
<accession>A0A1D8QT61</accession>